<feature type="domain" description="DUF4440" evidence="1">
    <location>
        <begin position="5"/>
        <end position="112"/>
    </location>
</feature>
<sequence length="122" mass="13485">MSPQEIIKKYERALASQDWGSVEPLMHKDVCVTFSNGTFKGLLDVKAVFESNFASIKDEEYSISNLHWAHISETEAVCLYSFNWKGVIEGELCSGGGRGTSVLVFEGGQWQIITEHLGPNAS</sequence>
<evidence type="ECO:0000313" key="3">
    <source>
        <dbReference type="Proteomes" id="UP000294656"/>
    </source>
</evidence>
<dbReference type="InterPro" id="IPR027843">
    <property type="entry name" value="DUF4440"/>
</dbReference>
<dbReference type="InterPro" id="IPR032710">
    <property type="entry name" value="NTF2-like_dom_sf"/>
</dbReference>
<reference evidence="2 3" key="1">
    <citation type="submission" date="2019-03" db="EMBL/GenBank/DDBJ databases">
        <title>Genomic Encyclopedia of Type Strains, Phase III (KMG-III): the genomes of soil and plant-associated and newly described type strains.</title>
        <authorList>
            <person name="Whitman W."/>
        </authorList>
    </citation>
    <scope>NUCLEOTIDE SEQUENCE [LARGE SCALE GENOMIC DNA]</scope>
    <source>
        <strain evidence="2 3">CECT 7378</strain>
    </source>
</reference>
<gene>
    <name evidence="2" type="ORF">DFP79_2749</name>
</gene>
<name>A0A4R6M763_9GAMM</name>
<proteinExistence type="predicted"/>
<keyword evidence="3" id="KW-1185">Reference proteome</keyword>
<evidence type="ECO:0000259" key="1">
    <source>
        <dbReference type="Pfam" id="PF14534"/>
    </source>
</evidence>
<dbReference type="OrthoDB" id="9152983at2"/>
<dbReference type="Proteomes" id="UP000294656">
    <property type="component" value="Unassembled WGS sequence"/>
</dbReference>
<accession>A0A4R6M763</accession>
<comment type="caution">
    <text evidence="2">The sequence shown here is derived from an EMBL/GenBank/DDBJ whole genome shotgun (WGS) entry which is preliminary data.</text>
</comment>
<dbReference type="SUPFAM" id="SSF54427">
    <property type="entry name" value="NTF2-like"/>
    <property type="match status" value="1"/>
</dbReference>
<dbReference type="EMBL" id="SNXC01000013">
    <property type="protein sequence ID" value="TDO96976.1"/>
    <property type="molecule type" value="Genomic_DNA"/>
</dbReference>
<dbReference type="Pfam" id="PF14534">
    <property type="entry name" value="DUF4440"/>
    <property type="match status" value="1"/>
</dbReference>
<protein>
    <submittedName>
        <fullName evidence="2">Uncharacterized protein DUF4440</fullName>
    </submittedName>
</protein>
<dbReference type="AlphaFoldDB" id="A0A4R6M763"/>
<dbReference type="Gene3D" id="3.10.450.50">
    <property type="match status" value="1"/>
</dbReference>
<dbReference type="RefSeq" id="WP_133504467.1">
    <property type="nucleotide sequence ID" value="NZ_SNXC01000013.1"/>
</dbReference>
<organism evidence="2 3">
    <name type="scientific">Marinomonas balearica</name>
    <dbReference type="NCBI Taxonomy" id="491947"/>
    <lineage>
        <taxon>Bacteria</taxon>
        <taxon>Pseudomonadati</taxon>
        <taxon>Pseudomonadota</taxon>
        <taxon>Gammaproteobacteria</taxon>
        <taxon>Oceanospirillales</taxon>
        <taxon>Oceanospirillaceae</taxon>
        <taxon>Marinomonas</taxon>
    </lineage>
</organism>
<evidence type="ECO:0000313" key="2">
    <source>
        <dbReference type="EMBL" id="TDO96976.1"/>
    </source>
</evidence>